<evidence type="ECO:0000256" key="1">
    <source>
        <dbReference type="ARBA" id="ARBA00004706"/>
    </source>
</evidence>
<dbReference type="SUPFAM" id="SSF48557">
    <property type="entry name" value="L-aspartase-like"/>
    <property type="match status" value="1"/>
</dbReference>
<feature type="domain" description="Adenylosuccinate lyase PurB C-terminal" evidence="5">
    <location>
        <begin position="325"/>
        <end position="436"/>
    </location>
</feature>
<dbReference type="Gene3D" id="1.20.200.10">
    <property type="entry name" value="Fumarase/aspartase (Central domain)"/>
    <property type="match status" value="1"/>
</dbReference>
<dbReference type="GeneID" id="94336798"/>
<organism evidence="6 7">
    <name type="scientific">Babesia duncani</name>
    <dbReference type="NCBI Taxonomy" id="323732"/>
    <lineage>
        <taxon>Eukaryota</taxon>
        <taxon>Sar</taxon>
        <taxon>Alveolata</taxon>
        <taxon>Apicomplexa</taxon>
        <taxon>Aconoidasida</taxon>
        <taxon>Piroplasmida</taxon>
        <taxon>Babesiidae</taxon>
        <taxon>Babesia</taxon>
    </lineage>
</organism>
<protein>
    <submittedName>
        <fullName evidence="6">Bifunctional L-Aspartase-like/Adenylosuccinate lyase PurB</fullName>
    </submittedName>
</protein>
<dbReference type="Gene3D" id="1.10.275.10">
    <property type="entry name" value="Fumarase/aspartase (N-terminal domain)"/>
    <property type="match status" value="1"/>
</dbReference>
<gene>
    <name evidence="6" type="ORF">BdWA1_002501</name>
</gene>
<proteinExistence type="predicted"/>
<feature type="domain" description="Fumarate lyase N-terminal" evidence="4">
    <location>
        <begin position="28"/>
        <end position="305"/>
    </location>
</feature>
<accession>A0AAD9PJB3</accession>
<dbReference type="RefSeq" id="XP_067802745.1">
    <property type="nucleotide sequence ID" value="XM_067947523.1"/>
</dbReference>
<comment type="caution">
    <text evidence="6">The sequence shown here is derived from an EMBL/GenBank/DDBJ whole genome shotgun (WGS) entry which is preliminary data.</text>
</comment>
<dbReference type="EMBL" id="JALLKP010000003">
    <property type="protein sequence ID" value="KAK2195903.1"/>
    <property type="molecule type" value="Genomic_DNA"/>
</dbReference>
<dbReference type="KEGG" id="bdw:94336798"/>
<dbReference type="Proteomes" id="UP001214638">
    <property type="component" value="Unassembled WGS sequence"/>
</dbReference>
<keyword evidence="6" id="KW-0456">Lyase</keyword>
<dbReference type="NCBIfam" id="NF006764">
    <property type="entry name" value="PRK09285.1"/>
    <property type="match status" value="1"/>
</dbReference>
<comment type="pathway">
    <text evidence="2">Purine metabolism; AMP biosynthesis via de novo pathway; AMP from IMP: step 2/2.</text>
</comment>
<dbReference type="InterPro" id="IPR008948">
    <property type="entry name" value="L-Aspartase-like"/>
</dbReference>
<dbReference type="GO" id="GO:0006188">
    <property type="term" value="P:IMP biosynthetic process"/>
    <property type="evidence" value="ECO:0007669"/>
    <property type="project" value="InterPro"/>
</dbReference>
<dbReference type="InterPro" id="IPR013539">
    <property type="entry name" value="PurB_C"/>
</dbReference>
<dbReference type="GO" id="GO:0004018">
    <property type="term" value="F:N6-(1,2-dicarboxyethyl)AMP AMP-lyase (fumarate-forming) activity"/>
    <property type="evidence" value="ECO:0007669"/>
    <property type="project" value="InterPro"/>
</dbReference>
<evidence type="ECO:0000259" key="5">
    <source>
        <dbReference type="Pfam" id="PF08328"/>
    </source>
</evidence>
<dbReference type="InterPro" id="IPR024083">
    <property type="entry name" value="Fumarase/histidase_N"/>
</dbReference>
<evidence type="ECO:0000256" key="2">
    <source>
        <dbReference type="ARBA" id="ARBA00004734"/>
    </source>
</evidence>
<evidence type="ECO:0000313" key="6">
    <source>
        <dbReference type="EMBL" id="KAK2195903.1"/>
    </source>
</evidence>
<dbReference type="Pfam" id="PF00206">
    <property type="entry name" value="Lyase_1"/>
    <property type="match status" value="1"/>
</dbReference>
<dbReference type="InterPro" id="IPR047136">
    <property type="entry name" value="PurB_bact"/>
</dbReference>
<evidence type="ECO:0000259" key="4">
    <source>
        <dbReference type="Pfam" id="PF00206"/>
    </source>
</evidence>
<evidence type="ECO:0000256" key="3">
    <source>
        <dbReference type="ARBA" id="ARBA00022755"/>
    </source>
</evidence>
<dbReference type="AlphaFoldDB" id="A0AAD9PJB3"/>
<dbReference type="InterPro" id="IPR020557">
    <property type="entry name" value="Fumarate_lyase_CS"/>
</dbReference>
<dbReference type="Gene3D" id="1.10.40.30">
    <property type="entry name" value="Fumarase/aspartase (C-terminal domain)"/>
    <property type="match status" value="1"/>
</dbReference>
<dbReference type="PANTHER" id="PTHR43411:SF1">
    <property type="entry name" value="ADENYLOSUCCINATE LYASE"/>
    <property type="match status" value="1"/>
</dbReference>
<dbReference type="PROSITE" id="PS00163">
    <property type="entry name" value="FUMARATE_LYASES"/>
    <property type="match status" value="1"/>
</dbReference>
<reference evidence="6" key="1">
    <citation type="journal article" date="2023" name="Nat. Microbiol.">
        <title>Babesia duncani multi-omics identifies virulence factors and drug targets.</title>
        <authorList>
            <person name="Singh P."/>
            <person name="Lonardi S."/>
            <person name="Liang Q."/>
            <person name="Vydyam P."/>
            <person name="Khabirova E."/>
            <person name="Fang T."/>
            <person name="Gihaz S."/>
            <person name="Thekkiniath J."/>
            <person name="Munshi M."/>
            <person name="Abel S."/>
            <person name="Ciampossin L."/>
            <person name="Batugedara G."/>
            <person name="Gupta M."/>
            <person name="Lu X.M."/>
            <person name="Lenz T."/>
            <person name="Chakravarty S."/>
            <person name="Cornillot E."/>
            <person name="Hu Y."/>
            <person name="Ma W."/>
            <person name="Gonzalez L.M."/>
            <person name="Sanchez S."/>
            <person name="Estrada K."/>
            <person name="Sanchez-Flores A."/>
            <person name="Montero E."/>
            <person name="Harb O.S."/>
            <person name="Le Roch K.G."/>
            <person name="Mamoun C.B."/>
        </authorList>
    </citation>
    <scope>NUCLEOTIDE SEQUENCE</scope>
    <source>
        <strain evidence="6">WA1</strain>
    </source>
</reference>
<dbReference type="Pfam" id="PF08328">
    <property type="entry name" value="ASL_C"/>
    <property type="match status" value="1"/>
</dbReference>
<comment type="pathway">
    <text evidence="1">Purine metabolism; IMP biosynthesis via de novo pathway; 5-amino-1-(5-phospho-D-ribosyl)imidazole-4-carboxamide from 5-amino-1-(5-phospho-D-ribosyl)imidazole-4-carboxylate: step 2/2.</text>
</comment>
<keyword evidence="7" id="KW-1185">Reference proteome</keyword>
<keyword evidence="3" id="KW-0658">Purine biosynthesis</keyword>
<evidence type="ECO:0000313" key="7">
    <source>
        <dbReference type="Proteomes" id="UP001214638"/>
    </source>
</evidence>
<dbReference type="InterPro" id="IPR000362">
    <property type="entry name" value="Fumarate_lyase_fam"/>
</dbReference>
<dbReference type="PANTHER" id="PTHR43411">
    <property type="entry name" value="ADENYLOSUCCINATE LYASE"/>
    <property type="match status" value="1"/>
</dbReference>
<dbReference type="InterPro" id="IPR022761">
    <property type="entry name" value="Fumarate_lyase_N"/>
</dbReference>
<name>A0AAD9PJB3_9APIC</name>
<sequence>MGSRVLSPLDGRYLDMVEGVGEHLSEFAIFKNMIKVEICWLLKLVELGITPVKSLRKESKEILLGIECNFEKIKSLEKQTRHDTKAVEYYIKSCIQESGDEELLKLCHWIHMFCTSDDIKNTAYSMGLKSSVEDIIKPLMMQIVQVLTRLSVENAHIPLLAKTHGQPATPTTVGKEFAVYAARLGRQYLKYFEKVEYFAKFGGAVGNFNAHVFAFPEIEWPAVARQFIQDLGLTYQEYSTQIECHDFISEVSDSLARFNTILRDLCVDVWLYISRGIFKLALVPGEVGSSTMPHKINPIRMECAEGNIGIANSILRFFSDKLPNSRLQRDLCDSTVLRNLGIALGHSIVAMKMVIQELTIITVDVEVTDQELNDNWVVLSEAIQTSLKVAGDFDAFEEILKETRGAKISAQDMQRMLKEKSRYSYSLETLTPRSYIGLANVLAKNLEHYHQTLK</sequence>
<dbReference type="PRINTS" id="PR00149">
    <property type="entry name" value="FUMRATELYASE"/>
</dbReference>